<proteinExistence type="predicted"/>
<evidence type="ECO:0000313" key="2">
    <source>
        <dbReference type="Proteomes" id="UP000253141"/>
    </source>
</evidence>
<accession>A0A369HZN5</accession>
<dbReference type="OrthoDB" id="894209at2"/>
<keyword evidence="2" id="KW-1185">Reference proteome</keyword>
<sequence length="159" mass="18464">MESRIVHSSLLSNFLNVDFSTRQLSAQFKTLVDSILLKNGLSTKNDWLIVFRVVYNNGRQLLISKNRFGTFYSDRIKEIQIVIPIPSIQGVPWGVKDNQYIYGPDHYQTLLKNFWVEEVHVLQFNIRADYIYDCLRRAIERAFFEGFTVGGVKIVAKSI</sequence>
<dbReference type="EMBL" id="QPIW01000035">
    <property type="protein sequence ID" value="RDB02818.1"/>
    <property type="molecule type" value="Genomic_DNA"/>
</dbReference>
<organism evidence="1 2">
    <name type="scientific">Runella aurantiaca</name>
    <dbReference type="NCBI Taxonomy" id="2282308"/>
    <lineage>
        <taxon>Bacteria</taxon>
        <taxon>Pseudomonadati</taxon>
        <taxon>Bacteroidota</taxon>
        <taxon>Cytophagia</taxon>
        <taxon>Cytophagales</taxon>
        <taxon>Spirosomataceae</taxon>
        <taxon>Runella</taxon>
    </lineage>
</organism>
<comment type="caution">
    <text evidence="1">The sequence shown here is derived from an EMBL/GenBank/DDBJ whole genome shotgun (WGS) entry which is preliminary data.</text>
</comment>
<reference evidence="1 2" key="1">
    <citation type="submission" date="2018-07" db="EMBL/GenBank/DDBJ databases">
        <title>Genome analysis of Runella aurantiaca.</title>
        <authorList>
            <person name="Yang X."/>
        </authorList>
    </citation>
    <scope>NUCLEOTIDE SEQUENCE [LARGE SCALE GENOMIC DNA]</scope>
    <source>
        <strain evidence="1 2">YX9</strain>
    </source>
</reference>
<name>A0A369HZN5_9BACT</name>
<dbReference type="InterPro" id="IPR028963">
    <property type="entry name" value="Imm9"/>
</dbReference>
<protein>
    <submittedName>
        <fullName evidence="1">Uncharacterized protein</fullName>
    </submittedName>
</protein>
<evidence type="ECO:0000313" key="1">
    <source>
        <dbReference type="EMBL" id="RDB02818.1"/>
    </source>
</evidence>
<dbReference type="AlphaFoldDB" id="A0A369HZN5"/>
<gene>
    <name evidence="1" type="ORF">DVG78_26675</name>
</gene>
<dbReference type="Pfam" id="PF15587">
    <property type="entry name" value="Imm9"/>
    <property type="match status" value="1"/>
</dbReference>
<dbReference type="RefSeq" id="WP_114464049.1">
    <property type="nucleotide sequence ID" value="NZ_QPIW01000035.1"/>
</dbReference>
<dbReference type="Proteomes" id="UP000253141">
    <property type="component" value="Unassembled WGS sequence"/>
</dbReference>